<accession>A0A0C9WNH2</accession>
<dbReference type="AlphaFoldDB" id="A0A0C9WNH2"/>
<evidence type="ECO:0000256" key="1">
    <source>
        <dbReference type="SAM" id="MobiDB-lite"/>
    </source>
</evidence>
<proteinExistence type="predicted"/>
<dbReference type="EMBL" id="KN838654">
    <property type="protein sequence ID" value="KIJ99104.1"/>
    <property type="molecule type" value="Genomic_DNA"/>
</dbReference>
<dbReference type="Proteomes" id="UP000054477">
    <property type="component" value="Unassembled WGS sequence"/>
</dbReference>
<gene>
    <name evidence="2" type="ORF">K443DRAFT_680254</name>
</gene>
<evidence type="ECO:0000313" key="3">
    <source>
        <dbReference type="Proteomes" id="UP000054477"/>
    </source>
</evidence>
<keyword evidence="3" id="KW-1185">Reference proteome</keyword>
<evidence type="ECO:0000313" key="2">
    <source>
        <dbReference type="EMBL" id="KIJ99104.1"/>
    </source>
</evidence>
<dbReference type="HOGENOM" id="CLU_2922928_0_0_1"/>
<feature type="region of interest" description="Disordered" evidence="1">
    <location>
        <begin position="39"/>
        <end position="61"/>
    </location>
</feature>
<reference evidence="3" key="2">
    <citation type="submission" date="2015-01" db="EMBL/GenBank/DDBJ databases">
        <title>Evolutionary Origins and Diversification of the Mycorrhizal Mutualists.</title>
        <authorList>
            <consortium name="DOE Joint Genome Institute"/>
            <consortium name="Mycorrhizal Genomics Consortium"/>
            <person name="Kohler A."/>
            <person name="Kuo A."/>
            <person name="Nagy L.G."/>
            <person name="Floudas D."/>
            <person name="Copeland A."/>
            <person name="Barry K.W."/>
            <person name="Cichocki N."/>
            <person name="Veneault-Fourrey C."/>
            <person name="LaButti K."/>
            <person name="Lindquist E.A."/>
            <person name="Lipzen A."/>
            <person name="Lundell T."/>
            <person name="Morin E."/>
            <person name="Murat C."/>
            <person name="Riley R."/>
            <person name="Ohm R."/>
            <person name="Sun H."/>
            <person name="Tunlid A."/>
            <person name="Henrissat B."/>
            <person name="Grigoriev I.V."/>
            <person name="Hibbett D.S."/>
            <person name="Martin F."/>
        </authorList>
    </citation>
    <scope>NUCLEOTIDE SEQUENCE [LARGE SCALE GENOMIC DNA]</scope>
    <source>
        <strain evidence="3">LaAM-08-1</strain>
    </source>
</reference>
<protein>
    <submittedName>
        <fullName evidence="2">Uncharacterized protein</fullName>
    </submittedName>
</protein>
<name>A0A0C9WNH2_9AGAR</name>
<reference evidence="2 3" key="1">
    <citation type="submission" date="2014-04" db="EMBL/GenBank/DDBJ databases">
        <authorList>
            <consortium name="DOE Joint Genome Institute"/>
            <person name="Kuo A."/>
            <person name="Kohler A."/>
            <person name="Nagy L.G."/>
            <person name="Floudas D."/>
            <person name="Copeland A."/>
            <person name="Barry K.W."/>
            <person name="Cichocki N."/>
            <person name="Veneault-Fourrey C."/>
            <person name="LaButti K."/>
            <person name="Lindquist E.A."/>
            <person name="Lipzen A."/>
            <person name="Lundell T."/>
            <person name="Morin E."/>
            <person name="Murat C."/>
            <person name="Sun H."/>
            <person name="Tunlid A."/>
            <person name="Henrissat B."/>
            <person name="Grigoriev I.V."/>
            <person name="Hibbett D.S."/>
            <person name="Martin F."/>
            <person name="Nordberg H.P."/>
            <person name="Cantor M.N."/>
            <person name="Hua S.X."/>
        </authorList>
    </citation>
    <scope>NUCLEOTIDE SEQUENCE [LARGE SCALE GENOMIC DNA]</scope>
    <source>
        <strain evidence="2 3">LaAM-08-1</strain>
    </source>
</reference>
<sequence length="61" mass="6985">MRESGTRLVVNTITQRWRLVTETDQCRDGNYQTALVTISRDESGKSPTSTVHQSDKIHSRH</sequence>
<organism evidence="2 3">
    <name type="scientific">Laccaria amethystina LaAM-08-1</name>
    <dbReference type="NCBI Taxonomy" id="1095629"/>
    <lineage>
        <taxon>Eukaryota</taxon>
        <taxon>Fungi</taxon>
        <taxon>Dikarya</taxon>
        <taxon>Basidiomycota</taxon>
        <taxon>Agaricomycotina</taxon>
        <taxon>Agaricomycetes</taxon>
        <taxon>Agaricomycetidae</taxon>
        <taxon>Agaricales</taxon>
        <taxon>Agaricineae</taxon>
        <taxon>Hydnangiaceae</taxon>
        <taxon>Laccaria</taxon>
    </lineage>
</organism>